<keyword evidence="4" id="KW-1185">Reference proteome</keyword>
<feature type="compositionally biased region" description="Basic and acidic residues" evidence="2">
    <location>
        <begin position="292"/>
        <end position="308"/>
    </location>
</feature>
<evidence type="ECO:0000313" key="3">
    <source>
        <dbReference type="EMBL" id="KAK3794554.1"/>
    </source>
</evidence>
<protein>
    <recommendedName>
        <fullName evidence="5">A-kinase anchor protein 2 C-terminal domain-containing protein</fullName>
    </recommendedName>
</protein>
<feature type="region of interest" description="Disordered" evidence="2">
    <location>
        <begin position="557"/>
        <end position="601"/>
    </location>
</feature>
<sequence>MCAGGNGVKQEKYMYDYTREKTSVLTLANWFLAPTFSYSKWVDVRTSGGAARPLMRCPATGKSVSTAYTWNVTMTGIPGRYSLDNWDHHSGRSKSSNPSEYGYIYSAERAQPAPEVGWKERSGDQAPVSLYSENVLKEGDTTEAVDRESIANLSSTKKQWETIFTSNVSPTGGNTETSGGKKKAQPKWEVRLPYKEKHPAPSPGSQALSPGDSTSDASPTSTMSSSGPLDTESAIEREIRLAHEREEMLKLEKAERERMKQEQERLQQQQAGFIVQGQSIIASYEASSAESESYHPEYDELTEADRGPDLWAQSRSRDRLEHQEEGEIDMYQNESIIDREIRLQQERENEIASLRQLTTPRGAPQQQAGVVQTVIYNEEEKDVISSSPSAHDGESLIAQELRQLQEREEEIRRIHGIHNSSQDSDKDQTSSLPSASTPSSTGQQQTPRPYQIGLSPSWQKDVSPYVSAPSGRHRRSSADSASSHSTSGRTPSDYTPSRNVRVQPLVMDADEDEEKPDYFAKQETPIEREMRIARERENDLRRQKGLPDIVVKEDDYYSSYSSSSEQTGGNNVSSSSSVGDSKSRGISEGKYGNMTPRTSGVDSMKRFASNRLQQELMQQKEREMALRNEGKIISTSEEHIQPLKYTEVAGVDCVDGKQKRNFVIASSKRSTQATTPESDSPSTSGQTNASSSAPTGLSRKGGSVASGGQLFSYKEFRQTAESKIERELREMREREEELKMLRLSKTETPR</sequence>
<feature type="compositionally biased region" description="Polar residues" evidence="2">
    <location>
        <begin position="164"/>
        <end position="178"/>
    </location>
</feature>
<comment type="caution">
    <text evidence="3">The sequence shown here is derived from an EMBL/GenBank/DDBJ whole genome shotgun (WGS) entry which is preliminary data.</text>
</comment>
<evidence type="ECO:0000256" key="1">
    <source>
        <dbReference type="SAM" id="Coils"/>
    </source>
</evidence>
<feature type="region of interest" description="Disordered" evidence="2">
    <location>
        <begin position="164"/>
        <end position="242"/>
    </location>
</feature>
<keyword evidence="1" id="KW-0175">Coiled coil</keyword>
<organism evidence="3 4">
    <name type="scientific">Elysia crispata</name>
    <name type="common">lettuce slug</name>
    <dbReference type="NCBI Taxonomy" id="231223"/>
    <lineage>
        <taxon>Eukaryota</taxon>
        <taxon>Metazoa</taxon>
        <taxon>Spiralia</taxon>
        <taxon>Lophotrochozoa</taxon>
        <taxon>Mollusca</taxon>
        <taxon>Gastropoda</taxon>
        <taxon>Heterobranchia</taxon>
        <taxon>Euthyneura</taxon>
        <taxon>Panpulmonata</taxon>
        <taxon>Sacoglossa</taxon>
        <taxon>Placobranchoidea</taxon>
        <taxon>Plakobranchidae</taxon>
        <taxon>Elysia</taxon>
    </lineage>
</organism>
<dbReference type="Proteomes" id="UP001283361">
    <property type="component" value="Unassembled WGS sequence"/>
</dbReference>
<feature type="region of interest" description="Disordered" evidence="2">
    <location>
        <begin position="665"/>
        <end position="716"/>
    </location>
</feature>
<proteinExistence type="predicted"/>
<feature type="compositionally biased region" description="Basic and acidic residues" evidence="2">
    <location>
        <begin position="403"/>
        <end position="413"/>
    </location>
</feature>
<feature type="region of interest" description="Disordered" evidence="2">
    <location>
        <begin position="287"/>
        <end position="333"/>
    </location>
</feature>
<feature type="compositionally biased region" description="Basic and acidic residues" evidence="2">
    <location>
        <begin position="315"/>
        <end position="325"/>
    </location>
</feature>
<feature type="coiled-coil region" evidence="1">
    <location>
        <begin position="717"/>
        <end position="744"/>
    </location>
</feature>
<feature type="compositionally biased region" description="Basic and acidic residues" evidence="2">
    <location>
        <begin position="186"/>
        <end position="199"/>
    </location>
</feature>
<evidence type="ECO:0000313" key="4">
    <source>
        <dbReference type="Proteomes" id="UP001283361"/>
    </source>
</evidence>
<evidence type="ECO:0008006" key="5">
    <source>
        <dbReference type="Google" id="ProtNLM"/>
    </source>
</evidence>
<feature type="compositionally biased region" description="Low complexity" evidence="2">
    <location>
        <begin position="478"/>
        <end position="493"/>
    </location>
</feature>
<dbReference type="PANTHER" id="PTHR18839:SF0">
    <property type="entry name" value="MITOTIC INTERACTOR AND SUBSTRATE OF PLK1 ISOFORM X1-RELATED"/>
    <property type="match status" value="1"/>
</dbReference>
<dbReference type="EMBL" id="JAWDGP010001105">
    <property type="protein sequence ID" value="KAK3794554.1"/>
    <property type="molecule type" value="Genomic_DNA"/>
</dbReference>
<gene>
    <name evidence="3" type="ORF">RRG08_003704</name>
</gene>
<feature type="compositionally biased region" description="Polar residues" evidence="2">
    <location>
        <begin position="667"/>
        <end position="695"/>
    </location>
</feature>
<feature type="compositionally biased region" description="Low complexity" evidence="2">
    <location>
        <begin position="557"/>
        <end position="580"/>
    </location>
</feature>
<reference evidence="3" key="1">
    <citation type="journal article" date="2023" name="G3 (Bethesda)">
        <title>A reference genome for the long-term kleptoplast-retaining sea slug Elysia crispata morphotype clarki.</title>
        <authorList>
            <person name="Eastman K.E."/>
            <person name="Pendleton A.L."/>
            <person name="Shaikh M.A."/>
            <person name="Suttiyut T."/>
            <person name="Ogas R."/>
            <person name="Tomko P."/>
            <person name="Gavelis G."/>
            <person name="Widhalm J.R."/>
            <person name="Wisecaver J.H."/>
        </authorList>
    </citation>
    <scope>NUCLEOTIDE SEQUENCE</scope>
    <source>
        <strain evidence="3">ECLA1</strain>
    </source>
</reference>
<feature type="region of interest" description="Disordered" evidence="2">
    <location>
        <begin position="353"/>
        <end position="526"/>
    </location>
</feature>
<name>A0AAE1AVP3_9GAST</name>
<feature type="coiled-coil region" evidence="1">
    <location>
        <begin position="242"/>
        <end position="271"/>
    </location>
</feature>
<evidence type="ECO:0000256" key="2">
    <source>
        <dbReference type="SAM" id="MobiDB-lite"/>
    </source>
</evidence>
<dbReference type="InterPro" id="IPR042779">
    <property type="entry name" value="MISP/MISP3-like"/>
</dbReference>
<feature type="compositionally biased region" description="Basic and acidic residues" evidence="2">
    <location>
        <begin position="516"/>
        <end position="526"/>
    </location>
</feature>
<feature type="compositionally biased region" description="Low complexity" evidence="2">
    <location>
        <begin position="209"/>
        <end position="228"/>
    </location>
</feature>
<dbReference type="PANTHER" id="PTHR18839">
    <property type="entry name" value="MITOTIC INTERACTOR AND SUBSTRATE OF PLK1 MISP FAMILY MEMBER"/>
    <property type="match status" value="1"/>
</dbReference>
<feature type="compositionally biased region" description="Polar residues" evidence="2">
    <location>
        <begin position="355"/>
        <end position="370"/>
    </location>
</feature>
<feature type="compositionally biased region" description="Polar residues" evidence="2">
    <location>
        <begin position="442"/>
        <end position="460"/>
    </location>
</feature>
<dbReference type="AlphaFoldDB" id="A0AAE1AVP3"/>
<feature type="compositionally biased region" description="Low complexity" evidence="2">
    <location>
        <begin position="429"/>
        <end position="441"/>
    </location>
</feature>
<accession>A0AAE1AVP3</accession>